<dbReference type="Pfam" id="PF05016">
    <property type="entry name" value="ParE_toxin"/>
    <property type="match status" value="1"/>
</dbReference>
<dbReference type="PANTHER" id="PTHR33755:SF9">
    <property type="entry name" value="TOXIN PARE1"/>
    <property type="match status" value="1"/>
</dbReference>
<sequence>MPAVHQREAARGDLVEHFVYLADNGSLDTAERFLRNAEASFNDLAAHPMIGAPLALNHPGLASIRKWPVKDFDNHLIFYLPRPDGISVVRVLHAARDWWSILSIEK</sequence>
<evidence type="ECO:0000313" key="4">
    <source>
        <dbReference type="Proteomes" id="UP000807785"/>
    </source>
</evidence>
<dbReference type="InterPro" id="IPR051803">
    <property type="entry name" value="TA_system_RelE-like_toxin"/>
</dbReference>
<dbReference type="AlphaFoldDB" id="A0A9D7HU16"/>
<accession>A0A9D7HU16</accession>
<gene>
    <name evidence="3" type="ORF">IPH26_09760</name>
</gene>
<proteinExistence type="inferred from homology"/>
<keyword evidence="2" id="KW-1277">Toxin-antitoxin system</keyword>
<evidence type="ECO:0000256" key="2">
    <source>
        <dbReference type="ARBA" id="ARBA00022649"/>
    </source>
</evidence>
<comment type="similarity">
    <text evidence="1">Belongs to the RelE toxin family.</text>
</comment>
<protein>
    <submittedName>
        <fullName evidence="3">Type II toxin-antitoxin system RelE/ParE family toxin</fullName>
    </submittedName>
</protein>
<dbReference type="EMBL" id="JADJEV010000003">
    <property type="protein sequence ID" value="MBK6973210.1"/>
    <property type="molecule type" value="Genomic_DNA"/>
</dbReference>
<reference evidence="4" key="1">
    <citation type="journal article" date="2021" name="Nat. Commun.">
        <title>Connecting structure to function with the recovery of over 1000 high-quality metagenome-assembled genomes from activated sludge using long-read sequencing.</title>
        <authorList>
            <person name="Singleton C.M."/>
            <person name="Petriglieri F."/>
            <person name="Kristensen J.M."/>
            <person name="Kirkegaard R.H."/>
            <person name="Michaelsen T.Y."/>
            <person name="Andersen M.H."/>
            <person name="Kondrotaite Z."/>
            <person name="Karst S.M."/>
            <person name="Dueholm M.S."/>
            <person name="Nielsen P.H."/>
            <person name="Albertsen M."/>
        </authorList>
    </citation>
    <scope>NUCLEOTIDE SEQUENCE [LARGE SCALE GENOMIC DNA]</scope>
</reference>
<organism evidence="3 4">
    <name type="scientific">Candidatus Methylophosphatis roskildensis</name>
    <dbReference type="NCBI Taxonomy" id="2899263"/>
    <lineage>
        <taxon>Bacteria</taxon>
        <taxon>Pseudomonadati</taxon>
        <taxon>Pseudomonadota</taxon>
        <taxon>Betaproteobacteria</taxon>
        <taxon>Nitrosomonadales</taxon>
        <taxon>Sterolibacteriaceae</taxon>
        <taxon>Candidatus Methylophosphatis</taxon>
    </lineage>
</organism>
<name>A0A9D7HU16_9PROT</name>
<dbReference type="InterPro" id="IPR007712">
    <property type="entry name" value="RelE/ParE_toxin"/>
</dbReference>
<dbReference type="InterPro" id="IPR035093">
    <property type="entry name" value="RelE/ParE_toxin_dom_sf"/>
</dbReference>
<comment type="caution">
    <text evidence="3">The sequence shown here is derived from an EMBL/GenBank/DDBJ whole genome shotgun (WGS) entry which is preliminary data.</text>
</comment>
<evidence type="ECO:0000256" key="1">
    <source>
        <dbReference type="ARBA" id="ARBA00006226"/>
    </source>
</evidence>
<dbReference type="Proteomes" id="UP000807785">
    <property type="component" value="Unassembled WGS sequence"/>
</dbReference>
<dbReference type="Gene3D" id="3.30.2310.20">
    <property type="entry name" value="RelE-like"/>
    <property type="match status" value="1"/>
</dbReference>
<dbReference type="PANTHER" id="PTHR33755">
    <property type="entry name" value="TOXIN PARE1-RELATED"/>
    <property type="match status" value="1"/>
</dbReference>
<evidence type="ECO:0000313" key="3">
    <source>
        <dbReference type="EMBL" id="MBK6973210.1"/>
    </source>
</evidence>